<dbReference type="EMBL" id="LXQA010185854">
    <property type="protein sequence ID" value="MCI31262.1"/>
    <property type="molecule type" value="Genomic_DNA"/>
</dbReference>
<name>A0A392R581_9FABA</name>
<evidence type="ECO:0000313" key="2">
    <source>
        <dbReference type="Proteomes" id="UP000265520"/>
    </source>
</evidence>
<dbReference type="InterPro" id="IPR029066">
    <property type="entry name" value="PLP-binding_barrel"/>
</dbReference>
<comment type="caution">
    <text evidence="1">The sequence shown here is derived from an EMBL/GenBank/DDBJ whole genome shotgun (WGS) entry which is preliminary data.</text>
</comment>
<feature type="non-terminal residue" evidence="1">
    <location>
        <position position="1"/>
    </location>
</feature>
<protein>
    <submittedName>
        <fullName evidence="1">Proline synthetase associated protein</fullName>
    </submittedName>
</protein>
<proteinExistence type="predicted"/>
<sequence length="27" mass="2996">TEVCKALEMDEEQCELSMGMSGDFELA</sequence>
<dbReference type="AlphaFoldDB" id="A0A392R581"/>
<dbReference type="Proteomes" id="UP000265520">
    <property type="component" value="Unassembled WGS sequence"/>
</dbReference>
<feature type="non-terminal residue" evidence="1">
    <location>
        <position position="27"/>
    </location>
</feature>
<accession>A0A392R581</accession>
<organism evidence="1 2">
    <name type="scientific">Trifolium medium</name>
    <dbReference type="NCBI Taxonomy" id="97028"/>
    <lineage>
        <taxon>Eukaryota</taxon>
        <taxon>Viridiplantae</taxon>
        <taxon>Streptophyta</taxon>
        <taxon>Embryophyta</taxon>
        <taxon>Tracheophyta</taxon>
        <taxon>Spermatophyta</taxon>
        <taxon>Magnoliopsida</taxon>
        <taxon>eudicotyledons</taxon>
        <taxon>Gunneridae</taxon>
        <taxon>Pentapetalae</taxon>
        <taxon>rosids</taxon>
        <taxon>fabids</taxon>
        <taxon>Fabales</taxon>
        <taxon>Fabaceae</taxon>
        <taxon>Papilionoideae</taxon>
        <taxon>50 kb inversion clade</taxon>
        <taxon>NPAAA clade</taxon>
        <taxon>Hologalegina</taxon>
        <taxon>IRL clade</taxon>
        <taxon>Trifolieae</taxon>
        <taxon>Trifolium</taxon>
    </lineage>
</organism>
<evidence type="ECO:0000313" key="1">
    <source>
        <dbReference type="EMBL" id="MCI31262.1"/>
    </source>
</evidence>
<keyword evidence="2" id="KW-1185">Reference proteome</keyword>
<dbReference type="Gene3D" id="3.20.20.10">
    <property type="entry name" value="Alanine racemase"/>
    <property type="match status" value="1"/>
</dbReference>
<reference evidence="1 2" key="1">
    <citation type="journal article" date="2018" name="Front. Plant Sci.">
        <title>Red Clover (Trifolium pratense) and Zigzag Clover (T. medium) - A Picture of Genomic Similarities and Differences.</title>
        <authorList>
            <person name="Dluhosova J."/>
            <person name="Istvanek J."/>
            <person name="Nedelnik J."/>
            <person name="Repkova J."/>
        </authorList>
    </citation>
    <scope>NUCLEOTIDE SEQUENCE [LARGE SCALE GENOMIC DNA]</scope>
    <source>
        <strain evidence="2">cv. 10/8</strain>
        <tissue evidence="1">Leaf</tissue>
    </source>
</reference>